<name>A0A087GTT1_ARAAL</name>
<evidence type="ECO:0000313" key="1">
    <source>
        <dbReference type="EMBL" id="KFK33283.1"/>
    </source>
</evidence>
<proteinExistence type="predicted"/>
<gene>
    <name evidence="1" type="ordered locus">AALP_Aa6g354800</name>
</gene>
<dbReference type="Gramene" id="KFK33283">
    <property type="protein sequence ID" value="KFK33283"/>
    <property type="gene ID" value="AALP_AA6G354800"/>
</dbReference>
<accession>A0A087GTT1</accession>
<dbReference type="EMBL" id="CM002874">
    <property type="protein sequence ID" value="KFK33283.1"/>
    <property type="molecule type" value="Genomic_DNA"/>
</dbReference>
<protein>
    <submittedName>
        <fullName evidence="1">Uncharacterized protein</fullName>
    </submittedName>
</protein>
<reference evidence="2" key="1">
    <citation type="journal article" date="2015" name="Nat. Plants">
        <title>Genome expansion of Arabis alpina linked with retrotransposition and reduced symmetric DNA methylation.</title>
        <authorList>
            <person name="Willing E.M."/>
            <person name="Rawat V."/>
            <person name="Mandakova T."/>
            <person name="Maumus F."/>
            <person name="James G.V."/>
            <person name="Nordstroem K.J."/>
            <person name="Becker C."/>
            <person name="Warthmann N."/>
            <person name="Chica C."/>
            <person name="Szarzynska B."/>
            <person name="Zytnicki M."/>
            <person name="Albani M.C."/>
            <person name="Kiefer C."/>
            <person name="Bergonzi S."/>
            <person name="Castaings L."/>
            <person name="Mateos J.L."/>
            <person name="Berns M.C."/>
            <person name="Bujdoso N."/>
            <person name="Piofczyk T."/>
            <person name="de Lorenzo L."/>
            <person name="Barrero-Sicilia C."/>
            <person name="Mateos I."/>
            <person name="Piednoel M."/>
            <person name="Hagmann J."/>
            <person name="Chen-Min-Tao R."/>
            <person name="Iglesias-Fernandez R."/>
            <person name="Schuster S.C."/>
            <person name="Alonso-Blanco C."/>
            <person name="Roudier F."/>
            <person name="Carbonero P."/>
            <person name="Paz-Ares J."/>
            <person name="Davis S.J."/>
            <person name="Pecinka A."/>
            <person name="Quesneville H."/>
            <person name="Colot V."/>
            <person name="Lysak M.A."/>
            <person name="Weigel D."/>
            <person name="Coupland G."/>
            <person name="Schneeberger K."/>
        </authorList>
    </citation>
    <scope>NUCLEOTIDE SEQUENCE [LARGE SCALE GENOMIC DNA]</scope>
    <source>
        <strain evidence="2">cv. Pajares</strain>
    </source>
</reference>
<organism evidence="1 2">
    <name type="scientific">Arabis alpina</name>
    <name type="common">Alpine rock-cress</name>
    <dbReference type="NCBI Taxonomy" id="50452"/>
    <lineage>
        <taxon>Eukaryota</taxon>
        <taxon>Viridiplantae</taxon>
        <taxon>Streptophyta</taxon>
        <taxon>Embryophyta</taxon>
        <taxon>Tracheophyta</taxon>
        <taxon>Spermatophyta</taxon>
        <taxon>Magnoliopsida</taxon>
        <taxon>eudicotyledons</taxon>
        <taxon>Gunneridae</taxon>
        <taxon>Pentapetalae</taxon>
        <taxon>rosids</taxon>
        <taxon>malvids</taxon>
        <taxon>Brassicales</taxon>
        <taxon>Brassicaceae</taxon>
        <taxon>Arabideae</taxon>
        <taxon>Arabis</taxon>
    </lineage>
</organism>
<keyword evidence="2" id="KW-1185">Reference proteome</keyword>
<dbReference type="AlphaFoldDB" id="A0A087GTT1"/>
<evidence type="ECO:0000313" key="2">
    <source>
        <dbReference type="Proteomes" id="UP000029120"/>
    </source>
</evidence>
<sequence length="42" mass="4706">MEFTTKVFHEPKVLGLFEASSPPLTLLGLYAFFSPLLESHIP</sequence>
<dbReference type="Proteomes" id="UP000029120">
    <property type="component" value="Chromosome 6"/>
</dbReference>